<dbReference type="FunFam" id="3.90.70.10:FF:000087">
    <property type="entry name" value="Counting factor associated protein D"/>
    <property type="match status" value="1"/>
</dbReference>
<keyword evidence="2" id="KW-0645">Protease</keyword>
<dbReference type="AlphaFoldDB" id="A0A1B6FJ27"/>
<keyword evidence="3" id="KW-0378">Hydrolase</keyword>
<name>A0A1B6FJ27_9HEMI</name>
<dbReference type="InterPro" id="IPR000169">
    <property type="entry name" value="Pept_cys_AS"/>
</dbReference>
<feature type="chain" id="PRO_5018766243" description="Peptidase C1A papain C-terminal domain-containing protein" evidence="7">
    <location>
        <begin position="27"/>
        <end position="552"/>
    </location>
</feature>
<sequence length="552" mass="62459">MKSPFWINFILTFLLGTCINLGETSGEPEWSNTYIVKGMLYIPYAELSEPIAAWYDSNLGSSRIDYYGGMVKTYQLSTETPFGISRKLAPMTTETELNAIKCFQVNGTQKDKIRIQSVLPDLTGFEMVGQEMVNGLMTDKWRKIDNKGEKVNKYTMYLRWKKSPKAPKVQIPIPVRYEMKGYNSLLGSHYDHYYLNYDEFSWDTPPPDVFDVKPQMECGSFPGPGADHIYNFNPMAEFVDRASDHVDSAWEHYKRTHNKEYKPEHITRRKDTFRQNMRLIASHNRANMGYTLAVNHLADHTAEELKVLRGRQHSSGYNGGQPFPYDTKSLTNSLPDQFDWRIYGAVTPVKDQSVCGSCWSFGTTGHIEGAYFVKTGHLVRLSQQALVDCSWGEGNNGCDGGEDFRAYQWMMKHGGLPLEADYGNYLGQDGYCHINGTPTVAAITGYVNVTSNDPEALKVALLKHGPISVAIDASNPTFTFYANGIYNEKNCRNDPDGLDHAVLLVGYGKIGERNYWLIKNSWSNYWGNDGYVLMDPVDNNCGVMTTPTYVLM</sequence>
<dbReference type="InterPro" id="IPR038765">
    <property type="entry name" value="Papain-like_cys_pep_sf"/>
</dbReference>
<dbReference type="InterPro" id="IPR000668">
    <property type="entry name" value="Peptidase_C1A_C"/>
</dbReference>
<feature type="domain" description="Peptidase C1A papain C-terminal" evidence="8">
    <location>
        <begin position="334"/>
        <end position="551"/>
    </location>
</feature>
<dbReference type="SMART" id="SM00848">
    <property type="entry name" value="Inhibitor_I29"/>
    <property type="match status" value="1"/>
</dbReference>
<dbReference type="InterPro" id="IPR013128">
    <property type="entry name" value="Peptidase_C1A"/>
</dbReference>
<dbReference type="Pfam" id="PF00112">
    <property type="entry name" value="Peptidase_C1"/>
    <property type="match status" value="1"/>
</dbReference>
<feature type="signal peptide" evidence="7">
    <location>
        <begin position="1"/>
        <end position="26"/>
    </location>
</feature>
<dbReference type="InterPro" id="IPR025661">
    <property type="entry name" value="Pept_asp_AS"/>
</dbReference>
<dbReference type="InterPro" id="IPR039417">
    <property type="entry name" value="Peptidase_C1A_papain-like"/>
</dbReference>
<dbReference type="Pfam" id="PF08246">
    <property type="entry name" value="Inhibitor_I29"/>
    <property type="match status" value="1"/>
</dbReference>
<evidence type="ECO:0000256" key="7">
    <source>
        <dbReference type="SAM" id="SignalP"/>
    </source>
</evidence>
<evidence type="ECO:0000256" key="2">
    <source>
        <dbReference type="ARBA" id="ARBA00022670"/>
    </source>
</evidence>
<dbReference type="GO" id="GO:0008234">
    <property type="term" value="F:cysteine-type peptidase activity"/>
    <property type="evidence" value="ECO:0007669"/>
    <property type="project" value="UniProtKB-KW"/>
</dbReference>
<dbReference type="Gene3D" id="3.90.70.10">
    <property type="entry name" value="Cysteine proteinases"/>
    <property type="match status" value="1"/>
</dbReference>
<dbReference type="SUPFAM" id="SSF54001">
    <property type="entry name" value="Cysteine proteinases"/>
    <property type="match status" value="1"/>
</dbReference>
<gene>
    <name evidence="10" type="ORF">g.12561</name>
</gene>
<protein>
    <recommendedName>
        <fullName evidence="11">Peptidase C1A papain C-terminal domain-containing protein</fullName>
    </recommendedName>
</protein>
<proteinExistence type="inferred from homology"/>
<dbReference type="PROSITE" id="PS00139">
    <property type="entry name" value="THIOL_PROTEASE_CYS"/>
    <property type="match status" value="1"/>
</dbReference>
<dbReference type="PANTHER" id="PTHR12411">
    <property type="entry name" value="CYSTEINE PROTEASE FAMILY C1-RELATED"/>
    <property type="match status" value="1"/>
</dbReference>
<evidence type="ECO:0000256" key="4">
    <source>
        <dbReference type="ARBA" id="ARBA00022807"/>
    </source>
</evidence>
<dbReference type="CDD" id="cd02248">
    <property type="entry name" value="Peptidase_C1A"/>
    <property type="match status" value="1"/>
</dbReference>
<dbReference type="SMART" id="SM00645">
    <property type="entry name" value="Pept_C1"/>
    <property type="match status" value="1"/>
</dbReference>
<keyword evidence="5" id="KW-0865">Zymogen</keyword>
<evidence type="ECO:0000256" key="6">
    <source>
        <dbReference type="ARBA" id="ARBA00023157"/>
    </source>
</evidence>
<evidence type="ECO:0000259" key="8">
    <source>
        <dbReference type="SMART" id="SM00645"/>
    </source>
</evidence>
<comment type="similarity">
    <text evidence="1">Belongs to the peptidase C1 family.</text>
</comment>
<dbReference type="InterPro" id="IPR013201">
    <property type="entry name" value="Prot_inhib_I29"/>
</dbReference>
<dbReference type="InterPro" id="IPR025660">
    <property type="entry name" value="Pept_his_AS"/>
</dbReference>
<evidence type="ECO:0000259" key="9">
    <source>
        <dbReference type="SMART" id="SM00848"/>
    </source>
</evidence>
<keyword evidence="4" id="KW-0788">Thiol protease</keyword>
<evidence type="ECO:0000256" key="5">
    <source>
        <dbReference type="ARBA" id="ARBA00023145"/>
    </source>
</evidence>
<keyword evidence="6" id="KW-1015">Disulfide bond</keyword>
<evidence type="ECO:0000313" key="10">
    <source>
        <dbReference type="EMBL" id="JAS50206.1"/>
    </source>
</evidence>
<dbReference type="GO" id="GO:0006508">
    <property type="term" value="P:proteolysis"/>
    <property type="evidence" value="ECO:0007669"/>
    <property type="project" value="UniProtKB-KW"/>
</dbReference>
<dbReference type="PROSITE" id="PS00640">
    <property type="entry name" value="THIOL_PROTEASE_ASN"/>
    <property type="match status" value="1"/>
</dbReference>
<evidence type="ECO:0000256" key="3">
    <source>
        <dbReference type="ARBA" id="ARBA00022801"/>
    </source>
</evidence>
<evidence type="ECO:0008006" key="11">
    <source>
        <dbReference type="Google" id="ProtNLM"/>
    </source>
</evidence>
<keyword evidence="7" id="KW-0732">Signal</keyword>
<reference evidence="10" key="1">
    <citation type="submission" date="2015-11" db="EMBL/GenBank/DDBJ databases">
        <title>De novo transcriptome assembly of four potential Pierce s Disease insect vectors from Arizona vineyards.</title>
        <authorList>
            <person name="Tassone E.E."/>
        </authorList>
    </citation>
    <scope>NUCLEOTIDE SEQUENCE</scope>
</reference>
<evidence type="ECO:0000256" key="1">
    <source>
        <dbReference type="ARBA" id="ARBA00008455"/>
    </source>
</evidence>
<dbReference type="EMBL" id="GECZ01019563">
    <property type="protein sequence ID" value="JAS50206.1"/>
    <property type="molecule type" value="Transcribed_RNA"/>
</dbReference>
<feature type="domain" description="Cathepsin propeptide inhibitor" evidence="9">
    <location>
        <begin position="250"/>
        <end position="305"/>
    </location>
</feature>
<accession>A0A1B6FJ27</accession>
<dbReference type="PROSITE" id="PS00639">
    <property type="entry name" value="THIOL_PROTEASE_HIS"/>
    <property type="match status" value="1"/>
</dbReference>
<organism evidence="10">
    <name type="scientific">Cuerna arida</name>
    <dbReference type="NCBI Taxonomy" id="1464854"/>
    <lineage>
        <taxon>Eukaryota</taxon>
        <taxon>Metazoa</taxon>
        <taxon>Ecdysozoa</taxon>
        <taxon>Arthropoda</taxon>
        <taxon>Hexapoda</taxon>
        <taxon>Insecta</taxon>
        <taxon>Pterygota</taxon>
        <taxon>Neoptera</taxon>
        <taxon>Paraneoptera</taxon>
        <taxon>Hemiptera</taxon>
        <taxon>Auchenorrhyncha</taxon>
        <taxon>Membracoidea</taxon>
        <taxon>Cicadellidae</taxon>
        <taxon>Cicadellinae</taxon>
        <taxon>Proconiini</taxon>
        <taxon>Cuerna</taxon>
    </lineage>
</organism>
<dbReference type="PRINTS" id="PR00705">
    <property type="entry name" value="PAPAIN"/>
</dbReference>